<gene>
    <name evidence="2" type="ORF">DW070_02380</name>
</gene>
<dbReference type="RefSeq" id="WP_117526919.1">
    <property type="nucleotide sequence ID" value="NZ_WQPJ01000011.1"/>
</dbReference>
<organism evidence="2 3">
    <name type="scientific">Coprococcus catus</name>
    <dbReference type="NCBI Taxonomy" id="116085"/>
    <lineage>
        <taxon>Bacteria</taxon>
        <taxon>Bacillati</taxon>
        <taxon>Bacillota</taxon>
        <taxon>Clostridia</taxon>
        <taxon>Lachnospirales</taxon>
        <taxon>Lachnospiraceae</taxon>
        <taxon>Coprococcus</taxon>
    </lineage>
</organism>
<evidence type="ECO:0000256" key="1">
    <source>
        <dbReference type="SAM" id="Phobius"/>
    </source>
</evidence>
<comment type="caution">
    <text evidence="2">The sequence shown here is derived from an EMBL/GenBank/DDBJ whole genome shotgun (WGS) entry which is preliminary data.</text>
</comment>
<keyword evidence="1" id="KW-0812">Transmembrane</keyword>
<keyword evidence="1" id="KW-1133">Transmembrane helix</keyword>
<evidence type="ECO:0000313" key="2">
    <source>
        <dbReference type="EMBL" id="RGB81657.1"/>
    </source>
</evidence>
<name>A0A3E2TS30_9FIRM</name>
<keyword evidence="1" id="KW-0472">Membrane</keyword>
<proteinExistence type="predicted"/>
<feature type="transmembrane region" description="Helical" evidence="1">
    <location>
        <begin position="88"/>
        <end position="106"/>
    </location>
</feature>
<accession>A0A3E2TS30</accession>
<evidence type="ECO:0000313" key="3">
    <source>
        <dbReference type="Proteomes" id="UP000260773"/>
    </source>
</evidence>
<feature type="transmembrane region" description="Helical" evidence="1">
    <location>
        <begin position="112"/>
        <end position="130"/>
    </location>
</feature>
<sequence>MKPFEIHSDHDPETWLRLWDSKIVEFTSKNKGAYSGERCFFGTHEKNQLMVFFHSDYDTVYLSTRFMGTIEPDGTGSKISGVIGKMKSAIFFLWFMVAAMGIGGIVMLSQHLWQQAILLFALAIIAFFCAKITPKDSIVRLEKLLNLISTLPAETLQPENTDLSSEEAENTASETE</sequence>
<dbReference type="Proteomes" id="UP000260773">
    <property type="component" value="Unassembled WGS sequence"/>
</dbReference>
<protein>
    <submittedName>
        <fullName evidence="2">Uncharacterized protein</fullName>
    </submittedName>
</protein>
<dbReference type="EMBL" id="QVEP01000004">
    <property type="protein sequence ID" value="RGB81657.1"/>
    <property type="molecule type" value="Genomic_DNA"/>
</dbReference>
<dbReference type="AlphaFoldDB" id="A0A3E2TS30"/>
<reference evidence="2 3" key="1">
    <citation type="submission" date="2018-08" db="EMBL/GenBank/DDBJ databases">
        <title>A genome reference for cultivated species of the human gut microbiota.</title>
        <authorList>
            <person name="Zou Y."/>
            <person name="Xue W."/>
            <person name="Luo G."/>
        </authorList>
    </citation>
    <scope>NUCLEOTIDE SEQUENCE [LARGE SCALE GENOMIC DNA]</scope>
    <source>
        <strain evidence="2 3">AF45-17</strain>
    </source>
</reference>